<reference evidence="2 3" key="1">
    <citation type="submission" date="2020-08" db="EMBL/GenBank/DDBJ databases">
        <title>Genomic Encyclopedia of Type Strains, Phase IV (KMG-IV): sequencing the most valuable type-strain genomes for metagenomic binning, comparative biology and taxonomic classification.</title>
        <authorList>
            <person name="Goeker M."/>
        </authorList>
    </citation>
    <scope>NUCLEOTIDE SEQUENCE [LARGE SCALE GENOMIC DNA]</scope>
    <source>
        <strain evidence="2 3">DSM 16813</strain>
    </source>
</reference>
<protein>
    <recommendedName>
        <fullName evidence="1">Outer surface lipoprotein BB0158 domain-containing protein</fullName>
    </recommendedName>
</protein>
<dbReference type="EMBL" id="JACHFA010000003">
    <property type="protein sequence ID" value="MBB6031854.1"/>
    <property type="molecule type" value="Genomic_DNA"/>
</dbReference>
<accession>A0ABR6P748</accession>
<evidence type="ECO:0000313" key="2">
    <source>
        <dbReference type="EMBL" id="MBB6031854.1"/>
    </source>
</evidence>
<sequence length="281" mass="31467">MKIVIVSVAVLILSCSLDNNSKIQKEGSDFEKNGSDGLSQEKRTLGSANFRSLLDDSGSRSSSFQNYEPLKALENKNKFINYNQIEFLEGTKSVTLFVWPIYIRWMKIKARDLCDERGNCIKELNGIKYSYLVSPIDGSYISYAMPLIIFETTSESDPLYSVSGFKLISKGSNINFNDNKGGFLGGIPMSEKSVESGLVTAYPFGSNDSKKVVEAFTALCSNGIWSDMVAEITIKFKKHPQNEKAYRITLDSQLFNVAMKKIIEKYPNIRRASLAFKSLIN</sequence>
<evidence type="ECO:0000259" key="1">
    <source>
        <dbReference type="Pfam" id="PF24960"/>
    </source>
</evidence>
<comment type="caution">
    <text evidence="2">The sequence shown here is derived from an EMBL/GenBank/DDBJ whole genome shotgun (WGS) entry which is preliminary data.</text>
</comment>
<gene>
    <name evidence="2" type="ORF">HNR35_000857</name>
</gene>
<dbReference type="RefSeq" id="WP_183224174.1">
    <property type="nucleotide sequence ID" value="NZ_JACHFA010000003.1"/>
</dbReference>
<dbReference type="Proteomes" id="UP000566276">
    <property type="component" value="Unassembled WGS sequence"/>
</dbReference>
<dbReference type="Pfam" id="PF24960">
    <property type="entry name" value="BB0158"/>
    <property type="match status" value="1"/>
</dbReference>
<dbReference type="InterPro" id="IPR056668">
    <property type="entry name" value="BB0158-like"/>
</dbReference>
<dbReference type="PROSITE" id="PS51257">
    <property type="entry name" value="PROKAR_LIPOPROTEIN"/>
    <property type="match status" value="1"/>
</dbReference>
<organism evidence="2 3">
    <name type="scientific">Borreliella spielmanii</name>
    <dbReference type="NCBI Taxonomy" id="88916"/>
    <lineage>
        <taxon>Bacteria</taxon>
        <taxon>Pseudomonadati</taxon>
        <taxon>Spirochaetota</taxon>
        <taxon>Spirochaetia</taxon>
        <taxon>Spirochaetales</taxon>
        <taxon>Borreliaceae</taxon>
        <taxon>Borreliella</taxon>
    </lineage>
</organism>
<dbReference type="NCBIfam" id="NF033723">
    <property type="entry name" value="S2_P23"/>
    <property type="match status" value="1"/>
</dbReference>
<keyword evidence="3" id="KW-1185">Reference proteome</keyword>
<name>A0ABR6P748_9SPIR</name>
<feature type="domain" description="Outer surface lipoprotein BB0158" evidence="1">
    <location>
        <begin position="89"/>
        <end position="267"/>
    </location>
</feature>
<evidence type="ECO:0000313" key="3">
    <source>
        <dbReference type="Proteomes" id="UP000566276"/>
    </source>
</evidence>
<proteinExistence type="predicted"/>